<dbReference type="Gene3D" id="1.10.10.10">
    <property type="entry name" value="Winged helix-like DNA-binding domain superfamily/Winged helix DNA-binding domain"/>
    <property type="match status" value="1"/>
</dbReference>
<dbReference type="AlphaFoldDB" id="A0A2H0X1I3"/>
<dbReference type="GO" id="GO:0006352">
    <property type="term" value="P:DNA-templated transcription initiation"/>
    <property type="evidence" value="ECO:0007669"/>
    <property type="project" value="InterPro"/>
</dbReference>
<protein>
    <recommendedName>
        <fullName evidence="6">RNA polymerase sigma factor</fullName>
    </recommendedName>
</protein>
<accession>A0A2H0X1I3</accession>
<evidence type="ECO:0000259" key="7">
    <source>
        <dbReference type="Pfam" id="PF04542"/>
    </source>
</evidence>
<dbReference type="PROSITE" id="PS01063">
    <property type="entry name" value="SIGMA70_ECF"/>
    <property type="match status" value="1"/>
</dbReference>
<evidence type="ECO:0000256" key="5">
    <source>
        <dbReference type="ARBA" id="ARBA00023163"/>
    </source>
</evidence>
<keyword evidence="4 6" id="KW-0238">DNA-binding</keyword>
<dbReference type="PANTHER" id="PTHR43133:SF52">
    <property type="entry name" value="ECF RNA POLYMERASE SIGMA FACTOR SIGL"/>
    <property type="match status" value="1"/>
</dbReference>
<comment type="caution">
    <text evidence="8">The sequence shown here is derived from an EMBL/GenBank/DDBJ whole genome shotgun (WGS) entry which is preliminary data.</text>
</comment>
<name>A0A2H0X1I3_9BACT</name>
<keyword evidence="5 6" id="KW-0804">Transcription</keyword>
<dbReference type="SUPFAM" id="SSF88659">
    <property type="entry name" value="Sigma3 and sigma4 domains of RNA polymerase sigma factors"/>
    <property type="match status" value="1"/>
</dbReference>
<dbReference type="InterPro" id="IPR013325">
    <property type="entry name" value="RNA_pol_sigma_r2"/>
</dbReference>
<dbReference type="Pfam" id="PF04542">
    <property type="entry name" value="Sigma70_r2"/>
    <property type="match status" value="1"/>
</dbReference>
<dbReference type="Gene3D" id="1.10.1740.10">
    <property type="match status" value="1"/>
</dbReference>
<reference evidence="9" key="1">
    <citation type="submission" date="2017-09" db="EMBL/GenBank/DDBJ databases">
        <title>Depth-based differentiation of microbial function through sediment-hosted aquifers and enrichment of novel symbionts in the deep terrestrial subsurface.</title>
        <authorList>
            <person name="Probst A.J."/>
            <person name="Ladd B."/>
            <person name="Jarett J.K."/>
            <person name="Geller-Mcgrath D.E."/>
            <person name="Sieber C.M.K."/>
            <person name="Emerson J.B."/>
            <person name="Anantharaman K."/>
            <person name="Thomas B.C."/>
            <person name="Malmstrom R."/>
            <person name="Stieglmeier M."/>
            <person name="Klingl A."/>
            <person name="Woyke T."/>
            <person name="Ryan C.M."/>
            <person name="Banfield J.F."/>
        </authorList>
    </citation>
    <scope>NUCLEOTIDE SEQUENCE [LARGE SCALE GENOMIC DNA]</scope>
</reference>
<evidence type="ECO:0000256" key="2">
    <source>
        <dbReference type="ARBA" id="ARBA00023015"/>
    </source>
</evidence>
<dbReference type="InterPro" id="IPR000838">
    <property type="entry name" value="RNA_pol_sigma70_ECF_CS"/>
</dbReference>
<evidence type="ECO:0000313" key="8">
    <source>
        <dbReference type="EMBL" id="PIS18039.1"/>
    </source>
</evidence>
<keyword evidence="3 6" id="KW-0731">Sigma factor</keyword>
<sequence>MEQIVEEVLSGKAGAATIFYKTYVSKLKRYLVTKLPEGEVDEILQDTFLSAFDSLSLYRGESSISTWLISIARHEIADFYRKRYVRQAVEKTAPLFENMVSEMMSPEFVYRKNKIEKRFFGAYRSLSKSHQDVLSYKYELSMSVKEIAMRMEMSFKATESLLFRARLAFKEEYENRS</sequence>
<gene>
    <name evidence="8" type="ORF">COT54_01415</name>
</gene>
<feature type="domain" description="RNA polymerase sigma-70 region 2" evidence="7">
    <location>
        <begin position="19"/>
        <end position="83"/>
    </location>
</feature>
<dbReference type="EMBL" id="PEYY01000062">
    <property type="protein sequence ID" value="PIS18039.1"/>
    <property type="molecule type" value="Genomic_DNA"/>
</dbReference>
<evidence type="ECO:0000256" key="1">
    <source>
        <dbReference type="ARBA" id="ARBA00010641"/>
    </source>
</evidence>
<dbReference type="InterPro" id="IPR013324">
    <property type="entry name" value="RNA_pol_sigma_r3/r4-like"/>
</dbReference>
<evidence type="ECO:0000256" key="3">
    <source>
        <dbReference type="ARBA" id="ARBA00023082"/>
    </source>
</evidence>
<dbReference type="PANTHER" id="PTHR43133">
    <property type="entry name" value="RNA POLYMERASE ECF-TYPE SIGMA FACTO"/>
    <property type="match status" value="1"/>
</dbReference>
<comment type="similarity">
    <text evidence="1 6">Belongs to the sigma-70 factor family. ECF subfamily.</text>
</comment>
<evidence type="ECO:0000256" key="6">
    <source>
        <dbReference type="RuleBase" id="RU000716"/>
    </source>
</evidence>
<dbReference type="Proteomes" id="UP000229574">
    <property type="component" value="Unassembled WGS sequence"/>
</dbReference>
<dbReference type="InterPro" id="IPR039425">
    <property type="entry name" value="RNA_pol_sigma-70-like"/>
</dbReference>
<dbReference type="InterPro" id="IPR007627">
    <property type="entry name" value="RNA_pol_sigma70_r2"/>
</dbReference>
<dbReference type="NCBIfam" id="TIGR02937">
    <property type="entry name" value="sigma70-ECF"/>
    <property type="match status" value="1"/>
</dbReference>
<dbReference type="GO" id="GO:0003677">
    <property type="term" value="F:DNA binding"/>
    <property type="evidence" value="ECO:0007669"/>
    <property type="project" value="UniProtKB-KW"/>
</dbReference>
<evidence type="ECO:0000313" key="9">
    <source>
        <dbReference type="Proteomes" id="UP000229574"/>
    </source>
</evidence>
<dbReference type="GO" id="GO:0016987">
    <property type="term" value="F:sigma factor activity"/>
    <property type="evidence" value="ECO:0007669"/>
    <property type="project" value="UniProtKB-KW"/>
</dbReference>
<organism evidence="8 9">
    <name type="scientific">Candidatus Collierbacteria bacterium CG09_land_8_20_14_0_10_46_12</name>
    <dbReference type="NCBI Taxonomy" id="1974533"/>
    <lineage>
        <taxon>Bacteria</taxon>
        <taxon>Candidatus Collieribacteriota</taxon>
    </lineage>
</organism>
<dbReference type="InterPro" id="IPR014284">
    <property type="entry name" value="RNA_pol_sigma-70_dom"/>
</dbReference>
<evidence type="ECO:0000256" key="4">
    <source>
        <dbReference type="ARBA" id="ARBA00023125"/>
    </source>
</evidence>
<keyword evidence="2 6" id="KW-0805">Transcription regulation</keyword>
<dbReference type="SUPFAM" id="SSF88946">
    <property type="entry name" value="Sigma2 domain of RNA polymerase sigma factors"/>
    <property type="match status" value="1"/>
</dbReference>
<dbReference type="InterPro" id="IPR036388">
    <property type="entry name" value="WH-like_DNA-bd_sf"/>
</dbReference>
<proteinExistence type="inferred from homology"/>